<dbReference type="CDD" id="cd00887">
    <property type="entry name" value="MoeA"/>
    <property type="match status" value="1"/>
</dbReference>
<keyword evidence="4" id="KW-0479">Metal-binding</keyword>
<dbReference type="GO" id="GO:0061599">
    <property type="term" value="F:molybdopterin molybdotransferase activity"/>
    <property type="evidence" value="ECO:0007669"/>
    <property type="project" value="UniProtKB-UniRule"/>
</dbReference>
<dbReference type="InterPro" id="IPR036425">
    <property type="entry name" value="MoaB/Mog-like_dom_sf"/>
</dbReference>
<evidence type="ECO:0000256" key="3">
    <source>
        <dbReference type="ARBA" id="ARBA00047317"/>
    </source>
</evidence>
<name>F7YW47_9THEM</name>
<dbReference type="SMART" id="SM00852">
    <property type="entry name" value="MoCF_biosynth"/>
    <property type="match status" value="1"/>
</dbReference>
<evidence type="ECO:0000259" key="5">
    <source>
        <dbReference type="SMART" id="SM00852"/>
    </source>
</evidence>
<dbReference type="InterPro" id="IPR005110">
    <property type="entry name" value="MoeA_linker/N"/>
</dbReference>
<comment type="catalytic activity">
    <reaction evidence="3">
        <text>adenylyl-molybdopterin + molybdate = Mo-molybdopterin + AMP + H(+)</text>
        <dbReference type="Rhea" id="RHEA:35047"/>
        <dbReference type="ChEBI" id="CHEBI:15378"/>
        <dbReference type="ChEBI" id="CHEBI:36264"/>
        <dbReference type="ChEBI" id="CHEBI:62727"/>
        <dbReference type="ChEBI" id="CHEBI:71302"/>
        <dbReference type="ChEBI" id="CHEBI:456215"/>
        <dbReference type="EC" id="2.10.1.1"/>
    </reaction>
</comment>
<sequence>MRKIYLHRLDLPEALDKYIKKLDETGFFKVESEVIPTRLALNRVLAGSVYARKSVPMFISAAMDGIAVQSQHTVGATKANPKRLKKDQFVFINTGNPMPEGFDAVIMIEDVNIVDEETVEIYESVPPYHNVRMIGEDVCEGDMIFTRYHLLKPQDLALLLAVGVFEVEVVKKMKACMIPTGTEIVEPEKITNDLHIPETNSVIVKNFLSMLGVDVEVLPPVPDDPTIIKEIVQNIAHDFDMILLGAGSSAGTVDYSYQVAEDLAEVIVHGINIRPGKPTILAVLKTNPGKPLIGLPGYPGSCYVILEEIVKPIVLRKYKLILPKSERIYAVSTRRISSSISDDEIIRVSVGKVLDKYFFIPLKRGAAVMEPLTKMDGKVVIPRGVEIVEEGELCQVETSKSLEEIDKNILFVGSNDPIISILADFVKKYDYTIGMSISNVGSMGGLAAIAKKQAHIAGIHLLDAESGEYNIPYLKKYLENFVLMKFVKRSQGLIVQKGNPKNIKSLLDLTKKGVRFVNRQKASGTRILLDYHLQKLGIDPSHIEGYQDEEFTHLGVALKVKNGFADVGLGIALAAEIFNLDFIPLFWEEYDLLFLPEFLHDERFQLLLDVISSKDFLDFASKLKGYDLGQISKIIKSGDLT</sequence>
<keyword evidence="4" id="KW-0501">Molybdenum cofactor biosynthesis</keyword>
<dbReference type="AlphaFoldDB" id="F7YW47"/>
<keyword evidence="7" id="KW-1185">Reference proteome</keyword>
<dbReference type="HOGENOM" id="CLU_010186_3_0_0"/>
<dbReference type="EMBL" id="CP002351">
    <property type="protein sequence ID" value="AEH50536.1"/>
    <property type="molecule type" value="Genomic_DNA"/>
</dbReference>
<dbReference type="InterPro" id="IPR036135">
    <property type="entry name" value="MoeA_linker/N_sf"/>
</dbReference>
<dbReference type="Gene3D" id="3.90.105.10">
    <property type="entry name" value="Molybdopterin biosynthesis moea protein, domain 2"/>
    <property type="match status" value="1"/>
</dbReference>
<evidence type="ECO:0000256" key="1">
    <source>
        <dbReference type="ARBA" id="ARBA00002901"/>
    </source>
</evidence>
<comment type="cofactor">
    <cofactor evidence="4">
        <name>Mg(2+)</name>
        <dbReference type="ChEBI" id="CHEBI:18420"/>
    </cofactor>
</comment>
<organism evidence="6 7">
    <name type="scientific">Pseudothermotoga thermarum DSM 5069</name>
    <dbReference type="NCBI Taxonomy" id="688269"/>
    <lineage>
        <taxon>Bacteria</taxon>
        <taxon>Thermotogati</taxon>
        <taxon>Thermotogota</taxon>
        <taxon>Thermotogae</taxon>
        <taxon>Thermotogales</taxon>
        <taxon>Thermotogaceae</taxon>
        <taxon>Pseudothermotoga</taxon>
    </lineage>
</organism>
<dbReference type="KEGG" id="tta:Theth_0441"/>
<evidence type="ECO:0000313" key="6">
    <source>
        <dbReference type="EMBL" id="AEH50536.1"/>
    </source>
</evidence>
<dbReference type="SUPFAM" id="SSF53850">
    <property type="entry name" value="Periplasmic binding protein-like II"/>
    <property type="match status" value="1"/>
</dbReference>
<accession>F7YW47</accession>
<dbReference type="InterPro" id="IPR001453">
    <property type="entry name" value="MoaB/Mog_dom"/>
</dbReference>
<dbReference type="eggNOG" id="COG1910">
    <property type="taxonomic scope" value="Bacteria"/>
</dbReference>
<dbReference type="Proteomes" id="UP000006804">
    <property type="component" value="Chromosome"/>
</dbReference>
<dbReference type="SUPFAM" id="SSF63882">
    <property type="entry name" value="MoeA N-terminal region -like"/>
    <property type="match status" value="1"/>
</dbReference>
<dbReference type="GO" id="GO:0005829">
    <property type="term" value="C:cytosol"/>
    <property type="evidence" value="ECO:0007669"/>
    <property type="project" value="TreeGrafter"/>
</dbReference>
<dbReference type="NCBIfam" id="NF011068">
    <property type="entry name" value="PRK14498.1"/>
    <property type="match status" value="1"/>
</dbReference>
<protein>
    <recommendedName>
        <fullName evidence="4">Molybdopterin molybdenumtransferase</fullName>
        <ecNumber evidence="4">2.10.1.1</ecNumber>
    </recommendedName>
</protein>
<proteinExistence type="inferred from homology"/>
<dbReference type="GO" id="GO:0006777">
    <property type="term" value="P:Mo-molybdopterin cofactor biosynthetic process"/>
    <property type="evidence" value="ECO:0007669"/>
    <property type="project" value="UniProtKB-UniRule"/>
</dbReference>
<dbReference type="Pfam" id="PF03453">
    <property type="entry name" value="MoeA_N"/>
    <property type="match status" value="1"/>
</dbReference>
<dbReference type="PANTHER" id="PTHR10192:SF16">
    <property type="entry name" value="MOLYBDOPTERIN MOLYBDENUMTRANSFERASE"/>
    <property type="match status" value="1"/>
</dbReference>
<comment type="similarity">
    <text evidence="2 4">Belongs to the MoeA family.</text>
</comment>
<dbReference type="PANTHER" id="PTHR10192">
    <property type="entry name" value="MOLYBDOPTERIN BIOSYNTHESIS PROTEIN"/>
    <property type="match status" value="1"/>
</dbReference>
<dbReference type="Pfam" id="PF12727">
    <property type="entry name" value="PBP_like"/>
    <property type="match status" value="1"/>
</dbReference>
<dbReference type="RefSeq" id="WP_013931759.1">
    <property type="nucleotide sequence ID" value="NC_015707.1"/>
</dbReference>
<dbReference type="InterPro" id="IPR024370">
    <property type="entry name" value="PBP_domain"/>
</dbReference>
<reference evidence="6 7" key="1">
    <citation type="submission" date="2010-11" db="EMBL/GenBank/DDBJ databases">
        <title>The complete genome of Thermotoga thermarum DSM 5069.</title>
        <authorList>
            <consortium name="US DOE Joint Genome Institute (JGI-PGF)"/>
            <person name="Lucas S."/>
            <person name="Copeland A."/>
            <person name="Lapidus A."/>
            <person name="Bruce D."/>
            <person name="Goodwin L."/>
            <person name="Pitluck S."/>
            <person name="Kyrpides N."/>
            <person name="Mavromatis K."/>
            <person name="Ivanova N."/>
            <person name="Zeytun A."/>
            <person name="Brettin T."/>
            <person name="Detter J.C."/>
            <person name="Tapia R."/>
            <person name="Han C."/>
            <person name="Land M."/>
            <person name="Hauser L."/>
            <person name="Markowitz V."/>
            <person name="Cheng J.-F."/>
            <person name="Hugenholtz P."/>
            <person name="Woyke T."/>
            <person name="Wu D."/>
            <person name="Spring S."/>
            <person name="Schroeder M."/>
            <person name="Brambilla E."/>
            <person name="Klenk H.-P."/>
            <person name="Eisen J.A."/>
        </authorList>
    </citation>
    <scope>NUCLEOTIDE SEQUENCE [LARGE SCALE GENOMIC DNA]</scope>
    <source>
        <strain evidence="6 7">DSM 5069</strain>
    </source>
</reference>
<dbReference type="eggNOG" id="COG0303">
    <property type="taxonomic scope" value="Bacteria"/>
</dbReference>
<dbReference type="InterPro" id="IPR038987">
    <property type="entry name" value="MoeA-like"/>
</dbReference>
<keyword evidence="4" id="KW-0500">Molybdenum</keyword>
<dbReference type="PATRIC" id="fig|688269.3.peg.451"/>
<dbReference type="Gene3D" id="3.40.190.10">
    <property type="entry name" value="Periplasmic binding protein-like II"/>
    <property type="match status" value="1"/>
</dbReference>
<dbReference type="GO" id="GO:0046872">
    <property type="term" value="F:metal ion binding"/>
    <property type="evidence" value="ECO:0007669"/>
    <property type="project" value="UniProtKB-UniRule"/>
</dbReference>
<dbReference type="SUPFAM" id="SSF53218">
    <property type="entry name" value="Molybdenum cofactor biosynthesis proteins"/>
    <property type="match status" value="1"/>
</dbReference>
<keyword evidence="4" id="KW-0460">Magnesium</keyword>
<gene>
    <name evidence="6" type="ORF">Theth_0441</name>
</gene>
<dbReference type="UniPathway" id="UPA00344"/>
<dbReference type="Pfam" id="PF00994">
    <property type="entry name" value="MoCF_biosynth"/>
    <property type="match status" value="1"/>
</dbReference>
<dbReference type="SUPFAM" id="SSF63867">
    <property type="entry name" value="MoeA C-terminal domain-like"/>
    <property type="match status" value="1"/>
</dbReference>
<evidence type="ECO:0000256" key="4">
    <source>
        <dbReference type="RuleBase" id="RU365090"/>
    </source>
</evidence>
<feature type="domain" description="MoaB/Mog" evidence="5">
    <location>
        <begin position="176"/>
        <end position="317"/>
    </location>
</feature>
<keyword evidence="4" id="KW-0808">Transferase</keyword>
<evidence type="ECO:0000313" key="7">
    <source>
        <dbReference type="Proteomes" id="UP000006804"/>
    </source>
</evidence>
<comment type="pathway">
    <text evidence="4">Cofactor biosynthesis; molybdopterin biosynthesis.</text>
</comment>
<comment type="function">
    <text evidence="1 4">Catalyzes the insertion of molybdate into adenylated molybdopterin with the concomitant release of AMP.</text>
</comment>
<dbReference type="Gene3D" id="2.40.340.10">
    <property type="entry name" value="MoeA, C-terminal, domain IV"/>
    <property type="match status" value="1"/>
</dbReference>
<dbReference type="Gene3D" id="2.170.190.11">
    <property type="entry name" value="Molybdopterin biosynthesis moea protein, domain 3"/>
    <property type="match status" value="1"/>
</dbReference>
<dbReference type="STRING" id="688269.Theth_0441"/>
<dbReference type="EC" id="2.10.1.1" evidence="4"/>
<evidence type="ECO:0000256" key="2">
    <source>
        <dbReference type="ARBA" id="ARBA00010763"/>
    </source>
</evidence>
<dbReference type="Gene3D" id="3.40.980.10">
    <property type="entry name" value="MoaB/Mog-like domain"/>
    <property type="match status" value="1"/>
</dbReference>
<dbReference type="InterPro" id="IPR036688">
    <property type="entry name" value="MoeA_C_domain_IV_sf"/>
</dbReference>